<feature type="domain" description="CBU-0592-like" evidence="2">
    <location>
        <begin position="5"/>
        <end position="75"/>
    </location>
</feature>
<dbReference type="InterPro" id="IPR058058">
    <property type="entry name" value="CBU_0592-like"/>
</dbReference>
<name>A0A853DJD8_9MICO</name>
<organism evidence="3 4">
    <name type="scientific">Allobranchiibius huperziae</name>
    <dbReference type="NCBI Taxonomy" id="1874116"/>
    <lineage>
        <taxon>Bacteria</taxon>
        <taxon>Bacillati</taxon>
        <taxon>Actinomycetota</taxon>
        <taxon>Actinomycetes</taxon>
        <taxon>Micrococcales</taxon>
        <taxon>Dermacoccaceae</taxon>
        <taxon>Allobranchiibius</taxon>
    </lineage>
</organism>
<sequence length="82" mass="8844">MDLALQFIGAIGILVPFALLQIGRLSQHSYAYLALNLAGSAVLTAVAYLDGQWGFLILQAVWTLVAAWGIARSLRSTSARRI</sequence>
<keyword evidence="1" id="KW-0472">Membrane</keyword>
<gene>
    <name evidence="3" type="ORF">HNR15_001844</name>
</gene>
<proteinExistence type="predicted"/>
<reference evidence="3 4" key="1">
    <citation type="submission" date="2020-07" db="EMBL/GenBank/DDBJ databases">
        <title>Sequencing the genomes of 1000 actinobacteria strains.</title>
        <authorList>
            <person name="Klenk H.-P."/>
        </authorList>
    </citation>
    <scope>NUCLEOTIDE SEQUENCE [LARGE SCALE GENOMIC DNA]</scope>
    <source>
        <strain evidence="3 4">DSM 29531</strain>
    </source>
</reference>
<dbReference type="Proteomes" id="UP000571817">
    <property type="component" value="Unassembled WGS sequence"/>
</dbReference>
<keyword evidence="4" id="KW-1185">Reference proteome</keyword>
<comment type="caution">
    <text evidence="3">The sequence shown here is derived from an EMBL/GenBank/DDBJ whole genome shotgun (WGS) entry which is preliminary data.</text>
</comment>
<dbReference type="EMBL" id="JACCFW010000001">
    <property type="protein sequence ID" value="NYJ74881.1"/>
    <property type="molecule type" value="Genomic_DNA"/>
</dbReference>
<evidence type="ECO:0000313" key="4">
    <source>
        <dbReference type="Proteomes" id="UP000571817"/>
    </source>
</evidence>
<evidence type="ECO:0000313" key="3">
    <source>
        <dbReference type="EMBL" id="NYJ74881.1"/>
    </source>
</evidence>
<feature type="transmembrane region" description="Helical" evidence="1">
    <location>
        <begin position="30"/>
        <end position="49"/>
    </location>
</feature>
<keyword evidence="1" id="KW-0812">Transmembrane</keyword>
<accession>A0A853DJD8</accession>
<feature type="transmembrane region" description="Helical" evidence="1">
    <location>
        <begin position="6"/>
        <end position="23"/>
    </location>
</feature>
<dbReference type="Pfam" id="PF26604">
    <property type="entry name" value="CBU_0592"/>
    <property type="match status" value="1"/>
</dbReference>
<protein>
    <recommendedName>
        <fullName evidence="2">CBU-0592-like domain-containing protein</fullName>
    </recommendedName>
</protein>
<dbReference type="AlphaFoldDB" id="A0A853DJD8"/>
<dbReference type="RefSeq" id="WP_179481117.1">
    <property type="nucleotide sequence ID" value="NZ_JACCFW010000001.1"/>
</dbReference>
<dbReference type="NCBIfam" id="NF047864">
    <property type="entry name" value="CBU_0592_membra"/>
    <property type="match status" value="1"/>
</dbReference>
<keyword evidence="1" id="KW-1133">Transmembrane helix</keyword>
<evidence type="ECO:0000256" key="1">
    <source>
        <dbReference type="SAM" id="Phobius"/>
    </source>
</evidence>
<evidence type="ECO:0000259" key="2">
    <source>
        <dbReference type="Pfam" id="PF26604"/>
    </source>
</evidence>
<feature type="transmembrane region" description="Helical" evidence="1">
    <location>
        <begin position="55"/>
        <end position="74"/>
    </location>
</feature>